<proteinExistence type="predicted"/>
<evidence type="ECO:0000313" key="2">
    <source>
        <dbReference type="EMBL" id="KAL2856389.1"/>
    </source>
</evidence>
<dbReference type="RefSeq" id="XP_070902547.1">
    <property type="nucleotide sequence ID" value="XM_071044797.1"/>
</dbReference>
<evidence type="ECO:0000313" key="3">
    <source>
        <dbReference type="Proteomes" id="UP001610444"/>
    </source>
</evidence>
<keyword evidence="3" id="KW-1185">Reference proteome</keyword>
<name>A0ABR4KVS8_9EURO</name>
<comment type="caution">
    <text evidence="2">The sequence shown here is derived from an EMBL/GenBank/DDBJ whole genome shotgun (WGS) entry which is preliminary data.</text>
</comment>
<evidence type="ECO:0008006" key="4">
    <source>
        <dbReference type="Google" id="ProtNLM"/>
    </source>
</evidence>
<sequence>MAPTPPAVNDPNSKSCPKCKRSGLIVLLFMSRKGDRVLKMCEKCRASSQNSHRRRRRQDAARRQMAAAALQKKTFEQIGDSNEPQNRAGDDHNHNHGHGGENGVPVVEAAPVVETEFLLFHHNAATFAPTSSLQAPASSFSLTGDWTPLPTFDHPSDDHFHPDYLVNRNLLDDSDEWLAAHWGFEIPPALTPAPVYAGNNGLPFTPVSRYAAADFHDDPAAGLSAGVAAYYSLQELSNYPVLTTELSVAVPPASPDHVAESYSGVDYDRQQAITERFTNPSVYADDAFQTSTFVDDDLEPLNSLVNSPGHADALQTPASVNHHQESHGSLGPLGYVDAALSPASVDQLPTPSSLDDYLAFNGPISPLGNVNAALSLASVNEVQTPSSLDEYQELLDSFVNSNGHADAFGAHAPLVSPHSGQDSGENRSTLTVTALAGAVDTVKTTVSVADPEFCLNQFPDFDFTEAVFDKEEEQMPKDRVCRYYRHQQDSAE</sequence>
<dbReference type="Proteomes" id="UP001610444">
    <property type="component" value="Unassembled WGS sequence"/>
</dbReference>
<dbReference type="EMBL" id="JBFXLR010000008">
    <property type="protein sequence ID" value="KAL2856389.1"/>
    <property type="molecule type" value="Genomic_DNA"/>
</dbReference>
<organism evidence="2 3">
    <name type="scientific">Aspergillus pseudodeflectus</name>
    <dbReference type="NCBI Taxonomy" id="176178"/>
    <lineage>
        <taxon>Eukaryota</taxon>
        <taxon>Fungi</taxon>
        <taxon>Dikarya</taxon>
        <taxon>Ascomycota</taxon>
        <taxon>Pezizomycotina</taxon>
        <taxon>Eurotiomycetes</taxon>
        <taxon>Eurotiomycetidae</taxon>
        <taxon>Eurotiales</taxon>
        <taxon>Aspergillaceae</taxon>
        <taxon>Aspergillus</taxon>
        <taxon>Aspergillus subgen. Nidulantes</taxon>
    </lineage>
</organism>
<reference evidence="2 3" key="1">
    <citation type="submission" date="2024-07" db="EMBL/GenBank/DDBJ databases">
        <title>Section-level genome sequencing and comparative genomics of Aspergillus sections Usti and Cavernicolus.</title>
        <authorList>
            <consortium name="Lawrence Berkeley National Laboratory"/>
            <person name="Nybo J.L."/>
            <person name="Vesth T.C."/>
            <person name="Theobald S."/>
            <person name="Frisvad J.C."/>
            <person name="Larsen T.O."/>
            <person name="Kjaerboelling I."/>
            <person name="Rothschild-Mancinelli K."/>
            <person name="Lyhne E.K."/>
            <person name="Kogle M.E."/>
            <person name="Barry K."/>
            <person name="Clum A."/>
            <person name="Na H."/>
            <person name="Ledsgaard L."/>
            <person name="Lin J."/>
            <person name="Lipzen A."/>
            <person name="Kuo A."/>
            <person name="Riley R."/>
            <person name="Mondo S."/>
            <person name="LaButti K."/>
            <person name="Haridas S."/>
            <person name="Pangalinan J."/>
            <person name="Salamov A.A."/>
            <person name="Simmons B.A."/>
            <person name="Magnuson J.K."/>
            <person name="Chen J."/>
            <person name="Drula E."/>
            <person name="Henrissat B."/>
            <person name="Wiebenga A."/>
            <person name="Lubbers R.J."/>
            <person name="Gomes A.C."/>
            <person name="Macurrencykelacurrency M.R."/>
            <person name="Stajich J."/>
            <person name="Grigoriev I.V."/>
            <person name="Mortensen U.H."/>
            <person name="De vries R.P."/>
            <person name="Baker S.E."/>
            <person name="Andersen M.R."/>
        </authorList>
    </citation>
    <scope>NUCLEOTIDE SEQUENCE [LARGE SCALE GENOMIC DNA]</scope>
    <source>
        <strain evidence="2 3">CBS 756.74</strain>
    </source>
</reference>
<protein>
    <recommendedName>
        <fullName evidence="4">GATA-type domain-containing protein</fullName>
    </recommendedName>
</protein>
<evidence type="ECO:0000256" key="1">
    <source>
        <dbReference type="SAM" id="MobiDB-lite"/>
    </source>
</evidence>
<accession>A0ABR4KVS8</accession>
<dbReference type="GeneID" id="98159961"/>
<feature type="region of interest" description="Disordered" evidence="1">
    <location>
        <begin position="44"/>
        <end position="103"/>
    </location>
</feature>
<gene>
    <name evidence="2" type="ORF">BJX68DRAFT_263870</name>
</gene>